<proteinExistence type="predicted"/>
<comment type="caution">
    <text evidence="1">The sequence shown here is derived from an EMBL/GenBank/DDBJ whole genome shotgun (WGS) entry which is preliminary data.</text>
</comment>
<evidence type="ECO:0000313" key="2">
    <source>
        <dbReference type="Proteomes" id="UP001430953"/>
    </source>
</evidence>
<evidence type="ECO:0000313" key="1">
    <source>
        <dbReference type="EMBL" id="KAL0134414.1"/>
    </source>
</evidence>
<dbReference type="AlphaFoldDB" id="A0AAW2H4C9"/>
<reference evidence="1 2" key="1">
    <citation type="submission" date="2023-03" db="EMBL/GenBank/DDBJ databases">
        <title>High recombination rates correlate with genetic variation in Cardiocondyla obscurior ants.</title>
        <authorList>
            <person name="Errbii M."/>
        </authorList>
    </citation>
    <scope>NUCLEOTIDE SEQUENCE [LARGE SCALE GENOMIC DNA]</scope>
    <source>
        <strain evidence="1">Alpha-2009</strain>
        <tissue evidence="1">Whole body</tissue>
    </source>
</reference>
<name>A0AAW2H4C9_9HYME</name>
<dbReference type="Proteomes" id="UP001430953">
    <property type="component" value="Unassembled WGS sequence"/>
</dbReference>
<protein>
    <submittedName>
        <fullName evidence="1">Uncharacterized protein</fullName>
    </submittedName>
</protein>
<sequence>MIEINDRHLTIAPITMLCLTNVKFVLLHFSSTKLFSNWTRVNLNCKNAHFRCASFNKKNISVPKCSCLLYSKYFFNIKFYTKSN</sequence>
<gene>
    <name evidence="1" type="ORF">PUN28_001297</name>
</gene>
<keyword evidence="2" id="KW-1185">Reference proteome</keyword>
<organism evidence="1 2">
    <name type="scientific">Cardiocondyla obscurior</name>
    <dbReference type="NCBI Taxonomy" id="286306"/>
    <lineage>
        <taxon>Eukaryota</taxon>
        <taxon>Metazoa</taxon>
        <taxon>Ecdysozoa</taxon>
        <taxon>Arthropoda</taxon>
        <taxon>Hexapoda</taxon>
        <taxon>Insecta</taxon>
        <taxon>Pterygota</taxon>
        <taxon>Neoptera</taxon>
        <taxon>Endopterygota</taxon>
        <taxon>Hymenoptera</taxon>
        <taxon>Apocrita</taxon>
        <taxon>Aculeata</taxon>
        <taxon>Formicoidea</taxon>
        <taxon>Formicidae</taxon>
        <taxon>Myrmicinae</taxon>
        <taxon>Cardiocondyla</taxon>
    </lineage>
</organism>
<accession>A0AAW2H4C9</accession>
<dbReference type="EMBL" id="JADYXP020000001">
    <property type="protein sequence ID" value="KAL0134414.1"/>
    <property type="molecule type" value="Genomic_DNA"/>
</dbReference>